<evidence type="ECO:0000313" key="2">
    <source>
        <dbReference type="EMBL" id="PNG94374.1"/>
    </source>
</evidence>
<evidence type="ECO:0008006" key="4">
    <source>
        <dbReference type="Google" id="ProtNLM"/>
    </source>
</evidence>
<gene>
    <name evidence="2" type="ORF">SMF913_10399</name>
</gene>
<dbReference type="AlphaFoldDB" id="A0A2J7Z279"/>
<comment type="caution">
    <text evidence="2">The sequence shown here is derived from an EMBL/GenBank/DDBJ whole genome shotgun (WGS) entry which is preliminary data.</text>
</comment>
<sequence length="92" mass="10907">METINGRQFANRHDLMEHTGYTRDPLSRMWRDREENGHPAPRMINGVMHWDLKVWSAWFAEHNRQRRNDAARRRATRGSAKLAARGRAQQGR</sequence>
<dbReference type="Proteomes" id="UP000236520">
    <property type="component" value="Unassembled WGS sequence"/>
</dbReference>
<evidence type="ECO:0000256" key="1">
    <source>
        <dbReference type="SAM" id="MobiDB-lite"/>
    </source>
</evidence>
<protein>
    <recommendedName>
        <fullName evidence="4">DNA-binding protein</fullName>
    </recommendedName>
</protein>
<feature type="region of interest" description="Disordered" evidence="1">
    <location>
        <begin position="64"/>
        <end position="92"/>
    </location>
</feature>
<dbReference type="RefSeq" id="WP_069869448.1">
    <property type="nucleotide sequence ID" value="NZ_BAAAHF010000024.1"/>
</dbReference>
<dbReference type="GeneID" id="303175434"/>
<keyword evidence="3" id="KW-1185">Reference proteome</keyword>
<dbReference type="EMBL" id="LJIW01000001">
    <property type="protein sequence ID" value="PNG94374.1"/>
    <property type="molecule type" value="Genomic_DNA"/>
</dbReference>
<reference evidence="2 3" key="1">
    <citation type="submission" date="2015-09" db="EMBL/GenBank/DDBJ databases">
        <title>Genome sequence, genome mining and natural product profiling of a biocontrol bacterium Streptomyces malaysiensis F913.</title>
        <authorList>
            <person name="Xu Y."/>
            <person name="Wei J."/>
            <person name="Xie J."/>
            <person name="Li T."/>
            <person name="Zhou Z."/>
        </authorList>
    </citation>
    <scope>NUCLEOTIDE SEQUENCE [LARGE SCALE GENOMIC DNA]</scope>
    <source>
        <strain evidence="2 3">F913</strain>
    </source>
</reference>
<proteinExistence type="predicted"/>
<evidence type="ECO:0000313" key="3">
    <source>
        <dbReference type="Proteomes" id="UP000236520"/>
    </source>
</evidence>
<accession>A0A2J7Z279</accession>
<name>A0A2J7Z279_STRMQ</name>
<organism evidence="2 3">
    <name type="scientific">Streptomyces malaysiensis</name>
    <dbReference type="NCBI Taxonomy" id="92644"/>
    <lineage>
        <taxon>Bacteria</taxon>
        <taxon>Bacillati</taxon>
        <taxon>Actinomycetota</taxon>
        <taxon>Actinomycetes</taxon>
        <taxon>Kitasatosporales</taxon>
        <taxon>Streptomycetaceae</taxon>
        <taxon>Streptomyces</taxon>
        <taxon>Streptomyces violaceusniger group</taxon>
    </lineage>
</organism>